<dbReference type="EC" id="2.8.1.7" evidence="8"/>
<evidence type="ECO:0000256" key="4">
    <source>
        <dbReference type="ARBA" id="ARBA00022679"/>
    </source>
</evidence>
<comment type="catalytic activity">
    <reaction evidence="6 8">
        <text>(sulfur carrier)-H + L-cysteine = (sulfur carrier)-SH + L-alanine</text>
        <dbReference type="Rhea" id="RHEA:43892"/>
        <dbReference type="Rhea" id="RHEA-COMP:14737"/>
        <dbReference type="Rhea" id="RHEA-COMP:14739"/>
        <dbReference type="ChEBI" id="CHEBI:29917"/>
        <dbReference type="ChEBI" id="CHEBI:35235"/>
        <dbReference type="ChEBI" id="CHEBI:57972"/>
        <dbReference type="ChEBI" id="CHEBI:64428"/>
        <dbReference type="EC" id="2.8.1.7"/>
    </reaction>
</comment>
<dbReference type="Gene3D" id="3.90.1150.10">
    <property type="entry name" value="Aspartate Aminotransferase, domain 1"/>
    <property type="match status" value="1"/>
</dbReference>
<dbReference type="Proteomes" id="UP000324194">
    <property type="component" value="Chromosome 1"/>
</dbReference>
<dbReference type="PIRSF" id="PIRSF005572">
    <property type="entry name" value="NifS"/>
    <property type="match status" value="1"/>
</dbReference>
<dbReference type="InterPro" id="IPR015424">
    <property type="entry name" value="PyrdxlP-dep_Trfase"/>
</dbReference>
<keyword evidence="11" id="KW-1185">Reference proteome</keyword>
<dbReference type="KEGG" id="asip:AQUSIP_00110"/>
<accession>A0A5E4PCX4</accession>
<dbReference type="SUPFAM" id="SSF53383">
    <property type="entry name" value="PLP-dependent transferases"/>
    <property type="match status" value="1"/>
</dbReference>
<dbReference type="InterPro" id="IPR010970">
    <property type="entry name" value="Cys_dSase_SufS"/>
</dbReference>
<protein>
    <recommendedName>
        <fullName evidence="8">Cysteine desulfurase</fullName>
        <ecNumber evidence="8">2.8.1.7</ecNumber>
    </recommendedName>
</protein>
<reference evidence="10 11" key="1">
    <citation type="submission" date="2019-08" db="EMBL/GenBank/DDBJ databases">
        <authorList>
            <person name="Guy L."/>
        </authorList>
    </citation>
    <scope>NUCLEOTIDE SEQUENCE [LARGE SCALE GENOMIC DNA]</scope>
    <source>
        <strain evidence="10 11">SGT-108</strain>
    </source>
</reference>
<dbReference type="PANTHER" id="PTHR43586">
    <property type="entry name" value="CYSTEINE DESULFURASE"/>
    <property type="match status" value="1"/>
</dbReference>
<evidence type="ECO:0000256" key="1">
    <source>
        <dbReference type="ARBA" id="ARBA00001933"/>
    </source>
</evidence>
<dbReference type="AlphaFoldDB" id="A0A5E4PCX4"/>
<dbReference type="CDD" id="cd06453">
    <property type="entry name" value="SufS_like"/>
    <property type="match status" value="1"/>
</dbReference>
<name>A0A5E4PCX4_9COXI</name>
<evidence type="ECO:0000313" key="10">
    <source>
        <dbReference type="EMBL" id="VVC74739.1"/>
    </source>
</evidence>
<dbReference type="InterPro" id="IPR016454">
    <property type="entry name" value="Cysteine_dSase"/>
</dbReference>
<dbReference type="InterPro" id="IPR015421">
    <property type="entry name" value="PyrdxlP-dep_Trfase_major"/>
</dbReference>
<evidence type="ECO:0000256" key="5">
    <source>
        <dbReference type="ARBA" id="ARBA00022898"/>
    </source>
</evidence>
<comment type="function">
    <text evidence="2 8">Catalyzes the removal of elemental sulfur and selenium atoms from L-cysteine, L-cystine, L-selenocysteine, and L-selenocystine to produce L-alanine.</text>
</comment>
<evidence type="ECO:0000259" key="9">
    <source>
        <dbReference type="Pfam" id="PF00266"/>
    </source>
</evidence>
<evidence type="ECO:0000256" key="6">
    <source>
        <dbReference type="ARBA" id="ARBA00050776"/>
    </source>
</evidence>
<dbReference type="PROSITE" id="PS00595">
    <property type="entry name" value="AA_TRANSFER_CLASS_5"/>
    <property type="match status" value="1"/>
</dbReference>
<dbReference type="GO" id="GO:0006534">
    <property type="term" value="P:cysteine metabolic process"/>
    <property type="evidence" value="ECO:0007669"/>
    <property type="project" value="UniProtKB-UniRule"/>
</dbReference>
<dbReference type="InterPro" id="IPR015422">
    <property type="entry name" value="PyrdxlP-dep_Trfase_small"/>
</dbReference>
<dbReference type="EMBL" id="LR699119">
    <property type="protein sequence ID" value="VVC74739.1"/>
    <property type="molecule type" value="Genomic_DNA"/>
</dbReference>
<dbReference type="RefSeq" id="WP_232051806.1">
    <property type="nucleotide sequence ID" value="NZ_LR699119.1"/>
</dbReference>
<keyword evidence="4 8" id="KW-0808">Transferase</keyword>
<evidence type="ECO:0000256" key="8">
    <source>
        <dbReference type="RuleBase" id="RU004506"/>
    </source>
</evidence>
<comment type="cofactor">
    <cofactor evidence="1 7">
        <name>pyridoxal 5'-phosphate</name>
        <dbReference type="ChEBI" id="CHEBI:597326"/>
    </cofactor>
</comment>
<evidence type="ECO:0000256" key="3">
    <source>
        <dbReference type="ARBA" id="ARBA00010447"/>
    </source>
</evidence>
<proteinExistence type="inferred from homology"/>
<dbReference type="GO" id="GO:0030170">
    <property type="term" value="F:pyridoxal phosphate binding"/>
    <property type="evidence" value="ECO:0007669"/>
    <property type="project" value="UniProtKB-UniRule"/>
</dbReference>
<evidence type="ECO:0000256" key="7">
    <source>
        <dbReference type="RuleBase" id="RU004504"/>
    </source>
</evidence>
<evidence type="ECO:0000313" key="11">
    <source>
        <dbReference type="Proteomes" id="UP000324194"/>
    </source>
</evidence>
<dbReference type="Gene3D" id="3.40.640.10">
    <property type="entry name" value="Type I PLP-dependent aspartate aminotransferase-like (Major domain)"/>
    <property type="match status" value="1"/>
</dbReference>
<dbReference type="PANTHER" id="PTHR43586:SF8">
    <property type="entry name" value="CYSTEINE DESULFURASE 1, CHLOROPLASTIC"/>
    <property type="match status" value="1"/>
</dbReference>
<dbReference type="InterPro" id="IPR020578">
    <property type="entry name" value="Aminotrans_V_PyrdxlP_BS"/>
</dbReference>
<gene>
    <name evidence="10" type="primary">sufS</name>
    <name evidence="10" type="ORF">AQUSIP_00110</name>
</gene>
<organism evidence="10 11">
    <name type="scientific">Aquicella siphonis</name>
    <dbReference type="NCBI Taxonomy" id="254247"/>
    <lineage>
        <taxon>Bacteria</taxon>
        <taxon>Pseudomonadati</taxon>
        <taxon>Pseudomonadota</taxon>
        <taxon>Gammaproteobacteria</taxon>
        <taxon>Legionellales</taxon>
        <taxon>Coxiellaceae</taxon>
        <taxon>Aquicella</taxon>
    </lineage>
</organism>
<dbReference type="InterPro" id="IPR000192">
    <property type="entry name" value="Aminotrans_V_dom"/>
</dbReference>
<dbReference type="NCBIfam" id="TIGR01979">
    <property type="entry name" value="sufS"/>
    <property type="match status" value="1"/>
</dbReference>
<dbReference type="Pfam" id="PF00266">
    <property type="entry name" value="Aminotran_5"/>
    <property type="match status" value="1"/>
</dbReference>
<dbReference type="GO" id="GO:0031071">
    <property type="term" value="F:cysteine desulfurase activity"/>
    <property type="evidence" value="ECO:0007669"/>
    <property type="project" value="UniProtKB-UniRule"/>
</dbReference>
<keyword evidence="5 8" id="KW-0663">Pyridoxal phosphate</keyword>
<sequence>MNMKTLTTDFTVFRRDFPVLQETNRGRPVIYLDSAASAQKPRQVVDAVSNFYFHDYANIHRGIYELSERATRLYEQARDRVKNFIHAAHAEEIVFVRGTTEGINLVAQSFGRPRWQAGDEVILSTMEHHSNIVPWYLLKEQLGIVLKVIPVTDEGAMDIEAYEKLFSPRTRMVAVTHASNVLGTVNPVKEMASIAHAHQVPVLIDGAQAVPHMPVDVQDIDCDFYVFSGHKLYGPTGIGILYGKKALLDAMPPYQGGGDMIETVAFSKVTFAKTPQKFEAGTPDIAGVIGLAAAIDYVQSAGMQQIYSHEQILLQYAEPRLLAVPGLRIIGTTKPKVGVISFVMQDIHPHDIGTVLDHEGIAVRAGHHCAMPLMERFRIPATVRASFGIYNDENDVDALMAALHLAKRLFG</sequence>
<evidence type="ECO:0000256" key="2">
    <source>
        <dbReference type="ARBA" id="ARBA00002824"/>
    </source>
</evidence>
<comment type="similarity">
    <text evidence="3 8">Belongs to the class-V pyridoxal-phosphate-dependent aminotransferase family. Csd subfamily.</text>
</comment>
<feature type="domain" description="Aminotransferase class V" evidence="9">
    <location>
        <begin position="30"/>
        <end position="399"/>
    </location>
</feature>